<evidence type="ECO:0000256" key="9">
    <source>
        <dbReference type="PIRNR" id="PIRNR010130"/>
    </source>
</evidence>
<reference evidence="11" key="1">
    <citation type="journal article" date="2015" name="MBio">
        <title>Genome-resolved metagenomic analysis reveals roles for candidate phyla and other microbial community members in biogeochemical transformations in oil reservoirs.</title>
        <authorList>
            <person name="Hu P."/>
            <person name="Tom L."/>
            <person name="Singh A."/>
            <person name="Thomas B.C."/>
            <person name="Baker B.J."/>
            <person name="Piceno Y.M."/>
            <person name="Andersen G.L."/>
            <person name="Banfield J.F."/>
        </authorList>
    </citation>
    <scope>NUCLEOTIDE SEQUENCE [LARGE SCALE GENOMIC DNA]</scope>
    <source>
        <strain evidence="11">46_47</strain>
        <strain evidence="12">46_70</strain>
    </source>
</reference>
<keyword evidence="7" id="KW-0862">Zinc</keyword>
<evidence type="ECO:0000256" key="1">
    <source>
        <dbReference type="ARBA" id="ARBA00001947"/>
    </source>
</evidence>
<dbReference type="Proteomes" id="UP000055014">
    <property type="component" value="Unassembled WGS sequence"/>
</dbReference>
<dbReference type="EMBL" id="DQBS01000105">
    <property type="protein sequence ID" value="HCO69795.1"/>
    <property type="molecule type" value="Genomic_DNA"/>
</dbReference>
<dbReference type="AlphaFoldDB" id="A0A101GZC8"/>
<reference evidence="10 15" key="3">
    <citation type="journal article" date="2018" name="Nat. Biotechnol.">
        <title>A standardized bacterial taxonomy based on genome phylogeny substantially revises the tree of life.</title>
        <authorList>
            <person name="Parks D.H."/>
            <person name="Chuvochina M."/>
            <person name="Waite D.W."/>
            <person name="Rinke C."/>
            <person name="Skarshewski A."/>
            <person name="Chaumeil P.A."/>
            <person name="Hugenholtz P."/>
        </authorList>
    </citation>
    <scope>NUCLEOTIDE SEQUENCE [LARGE SCALE GENOMIC DNA]</scope>
    <source>
        <strain evidence="10">UBA9905</strain>
    </source>
</reference>
<dbReference type="NCBIfam" id="NF011652">
    <property type="entry name" value="PRK15070.1"/>
    <property type="match status" value="1"/>
</dbReference>
<evidence type="ECO:0000313" key="15">
    <source>
        <dbReference type="Proteomes" id="UP000264215"/>
    </source>
</evidence>
<dbReference type="GO" id="GO:0051144">
    <property type="term" value="P:1,2-propanediol catabolic process"/>
    <property type="evidence" value="ECO:0007669"/>
    <property type="project" value="UniProtKB-UniPathway"/>
</dbReference>
<protein>
    <recommendedName>
        <fullName evidence="4 9">Phosphate propanoyltransferase</fullName>
        <ecNumber evidence="3 9">2.3.1.222</ecNumber>
    </recommendedName>
</protein>
<evidence type="ECO:0000256" key="7">
    <source>
        <dbReference type="ARBA" id="ARBA00022833"/>
    </source>
</evidence>
<comment type="function">
    <text evidence="9">Involved in 1,2-propanediol (1,2-PD) degradation by catalyzing the conversion of propanoyl-CoA to propanoyl-phosphate.</text>
</comment>
<comment type="similarity">
    <text evidence="2 9">Belongs to the PduL family.</text>
</comment>
<evidence type="ECO:0000313" key="10">
    <source>
        <dbReference type="EMBL" id="HCO69795.1"/>
    </source>
</evidence>
<comment type="pathway">
    <text evidence="9">Polyol metabolism; 1,2-propanediol degradation.</text>
</comment>
<evidence type="ECO:0000313" key="11">
    <source>
        <dbReference type="EMBL" id="KUK67213.1"/>
    </source>
</evidence>
<organism evidence="11 13">
    <name type="scientific">Mesotoga infera</name>
    <dbReference type="NCBI Taxonomy" id="1236046"/>
    <lineage>
        <taxon>Bacteria</taxon>
        <taxon>Thermotogati</taxon>
        <taxon>Thermotogota</taxon>
        <taxon>Thermotogae</taxon>
        <taxon>Kosmotogales</taxon>
        <taxon>Kosmotogaceae</taxon>
        <taxon>Mesotoga</taxon>
    </lineage>
</organism>
<dbReference type="Proteomes" id="UP000264215">
    <property type="component" value="Unassembled WGS sequence"/>
</dbReference>
<dbReference type="UniPathway" id="UPA00621"/>
<dbReference type="PANTHER" id="PTHR39453">
    <property type="entry name" value="PHOSPHATE PROPANOYLTRANSFERASE"/>
    <property type="match status" value="1"/>
</dbReference>
<proteinExistence type="inferred from homology"/>
<dbReference type="GO" id="GO:0046872">
    <property type="term" value="F:metal ion binding"/>
    <property type="evidence" value="ECO:0007669"/>
    <property type="project" value="UniProtKB-KW"/>
</dbReference>
<evidence type="ECO:0000256" key="6">
    <source>
        <dbReference type="ARBA" id="ARBA00022723"/>
    </source>
</evidence>
<dbReference type="PANTHER" id="PTHR39453:SF1">
    <property type="entry name" value="PHOSPHATE PROPANOYLTRANSFERASE"/>
    <property type="match status" value="1"/>
</dbReference>
<keyword evidence="8 9" id="KW-0012">Acyltransferase</keyword>
<dbReference type="GO" id="GO:0016747">
    <property type="term" value="F:acyltransferase activity, transferring groups other than amino-acyl groups"/>
    <property type="evidence" value="ECO:0007669"/>
    <property type="project" value="InterPro"/>
</dbReference>
<comment type="caution">
    <text evidence="11">The sequence shown here is derived from an EMBL/GenBank/DDBJ whole genome shotgun (WGS) entry which is preliminary data.</text>
</comment>
<sequence length="197" mass="21382">MKLKQPAIKAGVSNRHLHLSAEDIERLFGKGHELTPIKDLGQPGQYACDEKVILVGPKGAITGVRVLGPARKATQIEVSRTDAFSLGIKPPIKDSGDHADTPGLTIVGPKGTVVLDSGVMFAKRHIHMTPEDARVYGVEDKEIVMVYAEGAGTRRVIFDDVLVRVHSSYALEFHVDVDEANAAILNNNDPVFIIEEL</sequence>
<name>A0A101GZC8_9BACT</name>
<evidence type="ECO:0000256" key="3">
    <source>
        <dbReference type="ARBA" id="ARBA00012206"/>
    </source>
</evidence>
<accession>A0A101GZC8</accession>
<dbReference type="InterPro" id="IPR008300">
    <property type="entry name" value="PTAC"/>
</dbReference>
<comment type="cofactor">
    <cofactor evidence="1">
        <name>Zn(2+)</name>
        <dbReference type="ChEBI" id="CHEBI:29105"/>
    </cofactor>
</comment>
<evidence type="ECO:0000313" key="13">
    <source>
        <dbReference type="Proteomes" id="UP000054260"/>
    </source>
</evidence>
<reference evidence="13 14" key="2">
    <citation type="journal article" date="2015" name="MBio">
        <title>Genome-Resolved Metagenomic Analysis Reveals Roles for Candidate Phyla and Other Microbial Community Members in Biogeochemical Transformations in Oil Reservoirs.</title>
        <authorList>
            <person name="Hu P."/>
            <person name="Tom L."/>
            <person name="Singh A."/>
            <person name="Thomas B.C."/>
            <person name="Baker B.J."/>
            <person name="Piceno Y.M."/>
            <person name="Andersen G.L."/>
            <person name="Banfield J.F."/>
        </authorList>
    </citation>
    <scope>NUCLEOTIDE SEQUENCE [LARGE SCALE GENOMIC DNA]</scope>
</reference>
<evidence type="ECO:0000256" key="8">
    <source>
        <dbReference type="ARBA" id="ARBA00023315"/>
    </source>
</evidence>
<evidence type="ECO:0000256" key="2">
    <source>
        <dbReference type="ARBA" id="ARBA00007342"/>
    </source>
</evidence>
<dbReference type="Pfam" id="PF06130">
    <property type="entry name" value="PTAC"/>
    <property type="match status" value="1"/>
</dbReference>
<dbReference type="EMBL" id="LGGW01000101">
    <property type="protein sequence ID" value="KUK89309.1"/>
    <property type="molecule type" value="Genomic_DNA"/>
</dbReference>
<dbReference type="PATRIC" id="fig|1236046.5.peg.884"/>
<dbReference type="PIRSF" id="PIRSF010130">
    <property type="entry name" value="PduL"/>
    <property type="match status" value="1"/>
</dbReference>
<evidence type="ECO:0000313" key="12">
    <source>
        <dbReference type="EMBL" id="KUK89309.1"/>
    </source>
</evidence>
<keyword evidence="5 9" id="KW-0808">Transferase</keyword>
<evidence type="ECO:0000256" key="5">
    <source>
        <dbReference type="ARBA" id="ARBA00022679"/>
    </source>
</evidence>
<comment type="catalytic activity">
    <reaction evidence="9">
        <text>propanoyl-CoA + phosphate = propanoyl phosphate + CoA</text>
        <dbReference type="Rhea" id="RHEA:28046"/>
        <dbReference type="ChEBI" id="CHEBI:43474"/>
        <dbReference type="ChEBI" id="CHEBI:57287"/>
        <dbReference type="ChEBI" id="CHEBI:57392"/>
        <dbReference type="ChEBI" id="CHEBI:58933"/>
        <dbReference type="EC" id="2.3.1.222"/>
    </reaction>
</comment>
<evidence type="ECO:0000256" key="4">
    <source>
        <dbReference type="ARBA" id="ARBA00020837"/>
    </source>
</evidence>
<gene>
    <name evidence="10" type="ORF">DIT26_04300</name>
    <name evidence="11" type="ORF">XD86_0854</name>
    <name evidence="12" type="ORF">XE02_1087</name>
</gene>
<dbReference type="Proteomes" id="UP000054260">
    <property type="component" value="Unassembled WGS sequence"/>
</dbReference>
<dbReference type="EMBL" id="LGGH01000118">
    <property type="protein sequence ID" value="KUK67213.1"/>
    <property type="molecule type" value="Genomic_DNA"/>
</dbReference>
<evidence type="ECO:0000313" key="14">
    <source>
        <dbReference type="Proteomes" id="UP000055014"/>
    </source>
</evidence>
<keyword evidence="6" id="KW-0479">Metal-binding</keyword>
<dbReference type="EC" id="2.3.1.222" evidence="3 9"/>